<dbReference type="PRINTS" id="PR00038">
    <property type="entry name" value="HTHLUXR"/>
</dbReference>
<dbReference type="Gene3D" id="1.10.10.10">
    <property type="entry name" value="Winged helix-like DNA-binding domain superfamily/Winged helix DNA-binding domain"/>
    <property type="match status" value="1"/>
</dbReference>
<dbReference type="InterPro" id="IPR000792">
    <property type="entry name" value="Tscrpt_reg_LuxR_C"/>
</dbReference>
<reference evidence="5 6" key="1">
    <citation type="submission" date="2020-08" db="EMBL/GenBank/DDBJ databases">
        <title>Genomic Encyclopedia of Type Strains, Phase IV (KMG-IV): sequencing the most valuable type-strain genomes for metagenomic binning, comparative biology and taxonomic classification.</title>
        <authorList>
            <person name="Goeker M."/>
        </authorList>
    </citation>
    <scope>NUCLEOTIDE SEQUENCE [LARGE SCALE GENOMIC DNA]</scope>
    <source>
        <strain evidence="5 6">DSM 45385</strain>
    </source>
</reference>
<dbReference type="GO" id="GO:0006355">
    <property type="term" value="P:regulation of DNA-templated transcription"/>
    <property type="evidence" value="ECO:0007669"/>
    <property type="project" value="InterPro"/>
</dbReference>
<dbReference type="PANTHER" id="PTHR44688">
    <property type="entry name" value="DNA-BINDING TRANSCRIPTIONAL ACTIVATOR DEVR_DOSR"/>
    <property type="match status" value="1"/>
</dbReference>
<dbReference type="InterPro" id="IPR036388">
    <property type="entry name" value="WH-like_DNA-bd_sf"/>
</dbReference>
<dbReference type="EMBL" id="JACHIN010000006">
    <property type="protein sequence ID" value="MBB5079479.1"/>
    <property type="molecule type" value="Genomic_DNA"/>
</dbReference>
<accession>A0A7W8EHD9</accession>
<evidence type="ECO:0000313" key="5">
    <source>
        <dbReference type="EMBL" id="MBB5079479.1"/>
    </source>
</evidence>
<keyword evidence="2" id="KW-0238">DNA-binding</keyword>
<dbReference type="CDD" id="cd06170">
    <property type="entry name" value="LuxR_C_like"/>
    <property type="match status" value="1"/>
</dbReference>
<evidence type="ECO:0000313" key="6">
    <source>
        <dbReference type="Proteomes" id="UP000568380"/>
    </source>
</evidence>
<dbReference type="SMART" id="SM00421">
    <property type="entry name" value="HTH_LUXR"/>
    <property type="match status" value="1"/>
</dbReference>
<proteinExistence type="predicted"/>
<feature type="domain" description="HTH luxR-type" evidence="4">
    <location>
        <begin position="16"/>
        <end position="61"/>
    </location>
</feature>
<name>A0A7W8EHD9_9ACTN</name>
<evidence type="ECO:0000256" key="1">
    <source>
        <dbReference type="ARBA" id="ARBA00023015"/>
    </source>
</evidence>
<keyword evidence="3" id="KW-0804">Transcription</keyword>
<dbReference type="Proteomes" id="UP000568380">
    <property type="component" value="Unassembled WGS sequence"/>
</dbReference>
<keyword evidence="6" id="KW-1185">Reference proteome</keyword>
<dbReference type="AlphaFoldDB" id="A0A7W8EHD9"/>
<protein>
    <submittedName>
        <fullName evidence="5">ATP/maltotriose-dependent transcriptional regulator MalT</fullName>
    </submittedName>
</protein>
<evidence type="ECO:0000256" key="3">
    <source>
        <dbReference type="ARBA" id="ARBA00023163"/>
    </source>
</evidence>
<dbReference type="Pfam" id="PF00196">
    <property type="entry name" value="GerE"/>
    <property type="match status" value="1"/>
</dbReference>
<keyword evidence="1" id="KW-0805">Transcription regulation</keyword>
<evidence type="ECO:0000259" key="4">
    <source>
        <dbReference type="PROSITE" id="PS50043"/>
    </source>
</evidence>
<dbReference type="SUPFAM" id="SSF46894">
    <property type="entry name" value="C-terminal effector domain of the bipartite response regulators"/>
    <property type="match status" value="1"/>
</dbReference>
<comment type="caution">
    <text evidence="5">The sequence shown here is derived from an EMBL/GenBank/DDBJ whole genome shotgun (WGS) entry which is preliminary data.</text>
</comment>
<dbReference type="GO" id="GO:0003677">
    <property type="term" value="F:DNA binding"/>
    <property type="evidence" value="ECO:0007669"/>
    <property type="project" value="UniProtKB-KW"/>
</dbReference>
<sequence length="61" mass="6649">MMLVPAAAAGRLADHVRKPTRGPLSRRELDVLRLIAAGASNYEVATQLFISETTVKTHIYA</sequence>
<dbReference type="PANTHER" id="PTHR44688:SF16">
    <property type="entry name" value="DNA-BINDING TRANSCRIPTIONAL ACTIVATOR DEVR_DOSR"/>
    <property type="match status" value="1"/>
</dbReference>
<gene>
    <name evidence="5" type="ORF">HNR40_004965</name>
</gene>
<organism evidence="5 6">
    <name type="scientific">Nonomuraea endophytica</name>
    <dbReference type="NCBI Taxonomy" id="714136"/>
    <lineage>
        <taxon>Bacteria</taxon>
        <taxon>Bacillati</taxon>
        <taxon>Actinomycetota</taxon>
        <taxon>Actinomycetes</taxon>
        <taxon>Streptosporangiales</taxon>
        <taxon>Streptosporangiaceae</taxon>
        <taxon>Nonomuraea</taxon>
    </lineage>
</organism>
<dbReference type="PROSITE" id="PS50043">
    <property type="entry name" value="HTH_LUXR_2"/>
    <property type="match status" value="1"/>
</dbReference>
<evidence type="ECO:0000256" key="2">
    <source>
        <dbReference type="ARBA" id="ARBA00023125"/>
    </source>
</evidence>
<dbReference type="InterPro" id="IPR016032">
    <property type="entry name" value="Sig_transdc_resp-reg_C-effctor"/>
</dbReference>